<evidence type="ECO:0000313" key="5">
    <source>
        <dbReference type="Proteomes" id="UP000033616"/>
    </source>
</evidence>
<dbReference type="Pfam" id="PF02481">
    <property type="entry name" value="DNA_processg_A"/>
    <property type="match status" value="1"/>
</dbReference>
<dbReference type="PATRIC" id="fig|1359168.3.peg.99"/>
<dbReference type="PANTHER" id="PTHR43022">
    <property type="entry name" value="PROTEIN SMF"/>
    <property type="match status" value="1"/>
</dbReference>
<proteinExistence type="inferred from homology"/>
<protein>
    <submittedName>
        <fullName evidence="4">DNA protecting protein DprA</fullName>
    </submittedName>
</protein>
<dbReference type="InterPro" id="IPR036388">
    <property type="entry name" value="WH-like_DNA-bd_sf"/>
</dbReference>
<dbReference type="STRING" id="1359168.OCHUTO_0517"/>
<name>A0A0F3MNV5_9RICK</name>
<dbReference type="OrthoDB" id="9785707at2"/>
<dbReference type="InterPro" id="IPR003488">
    <property type="entry name" value="DprA"/>
</dbReference>
<evidence type="ECO:0000313" key="4">
    <source>
        <dbReference type="EMBL" id="KJV56269.1"/>
    </source>
</evidence>
<dbReference type="PANTHER" id="PTHR43022:SF1">
    <property type="entry name" value="PROTEIN SMF"/>
    <property type="match status" value="1"/>
</dbReference>
<dbReference type="NCBIfam" id="TIGR00732">
    <property type="entry name" value="dprA"/>
    <property type="match status" value="1"/>
</dbReference>
<dbReference type="EMBL" id="LANP01000011">
    <property type="protein sequence ID" value="KJV56269.1"/>
    <property type="molecule type" value="Genomic_DNA"/>
</dbReference>
<dbReference type="GO" id="GO:0009294">
    <property type="term" value="P:DNA-mediated transformation"/>
    <property type="evidence" value="ECO:0007669"/>
    <property type="project" value="InterPro"/>
</dbReference>
<evidence type="ECO:0000259" key="2">
    <source>
        <dbReference type="Pfam" id="PF02481"/>
    </source>
</evidence>
<keyword evidence="5" id="KW-1185">Reference proteome</keyword>
<evidence type="ECO:0000256" key="1">
    <source>
        <dbReference type="ARBA" id="ARBA00006525"/>
    </source>
</evidence>
<gene>
    <name evidence="4" type="primary">dprA</name>
    <name evidence="4" type="ORF">OCHUTO_0517</name>
</gene>
<dbReference type="AlphaFoldDB" id="A0A0F3MNV5"/>
<comment type="caution">
    <text evidence="4">The sequence shown here is derived from an EMBL/GenBank/DDBJ whole genome shotgun (WGS) entry which is preliminary data.</text>
</comment>
<dbReference type="SUPFAM" id="SSF102405">
    <property type="entry name" value="MCP/YpsA-like"/>
    <property type="match status" value="1"/>
</dbReference>
<dbReference type="Pfam" id="PF17782">
    <property type="entry name" value="WHD_DprA"/>
    <property type="match status" value="1"/>
</dbReference>
<evidence type="ECO:0000259" key="3">
    <source>
        <dbReference type="Pfam" id="PF17782"/>
    </source>
</evidence>
<dbReference type="Proteomes" id="UP000033616">
    <property type="component" value="Unassembled WGS sequence"/>
</dbReference>
<dbReference type="Gene3D" id="1.10.10.10">
    <property type="entry name" value="Winged helix-like DNA-binding domain superfamily/Winged helix DNA-binding domain"/>
    <property type="match status" value="1"/>
</dbReference>
<dbReference type="InterPro" id="IPR041614">
    <property type="entry name" value="DprA_WH"/>
</dbReference>
<reference evidence="4 5" key="1">
    <citation type="submission" date="2015-02" db="EMBL/GenBank/DDBJ databases">
        <title>Genome Sequencing of Rickettsiales.</title>
        <authorList>
            <person name="Daugherty S.C."/>
            <person name="Su Q."/>
            <person name="Abolude K."/>
            <person name="Beier-Sexton M."/>
            <person name="Carlyon J.A."/>
            <person name="Carter R."/>
            <person name="Day N.P."/>
            <person name="Dumler S.J."/>
            <person name="Dyachenko V."/>
            <person name="Godinez A."/>
            <person name="Kurtti T.J."/>
            <person name="Lichay M."/>
            <person name="Mullins K.E."/>
            <person name="Ott S."/>
            <person name="Pappas-Brown V."/>
            <person name="Paris D.H."/>
            <person name="Patel P."/>
            <person name="Richards A.L."/>
            <person name="Sadzewicz L."/>
            <person name="Sears K."/>
            <person name="Seidman D."/>
            <person name="Sengamalay N."/>
            <person name="Stenos J."/>
            <person name="Tallon L.J."/>
            <person name="Vincent G."/>
            <person name="Fraser C.M."/>
            <person name="Munderloh U."/>
            <person name="Dunning-Hotopp J.C."/>
        </authorList>
    </citation>
    <scope>NUCLEOTIDE SEQUENCE [LARGE SCALE GENOMIC DNA]</scope>
    <source>
        <strain evidence="4 5">Fuller</strain>
    </source>
</reference>
<dbReference type="InterPro" id="IPR057666">
    <property type="entry name" value="DrpA_SLOG"/>
</dbReference>
<comment type="similarity">
    <text evidence="1">Belongs to the DprA/Smf family.</text>
</comment>
<feature type="domain" description="Smf/DprA SLOG" evidence="2">
    <location>
        <begin position="88"/>
        <end position="293"/>
    </location>
</feature>
<dbReference type="Pfam" id="PF21102">
    <property type="entry name" value="DprA_N"/>
    <property type="match status" value="1"/>
</dbReference>
<dbReference type="Gene3D" id="3.40.50.450">
    <property type="match status" value="1"/>
</dbReference>
<feature type="domain" description="DprA winged helix" evidence="3">
    <location>
        <begin position="326"/>
        <end position="374"/>
    </location>
</feature>
<accession>A0A0F3MNV5</accession>
<dbReference type="RefSeq" id="WP_045797215.1">
    <property type="nucleotide sequence ID" value="NZ_LANP01000011.1"/>
</dbReference>
<organism evidence="4 5">
    <name type="scientific">Orientia chuto str. Dubai</name>
    <dbReference type="NCBI Taxonomy" id="1359168"/>
    <lineage>
        <taxon>Bacteria</taxon>
        <taxon>Pseudomonadati</taxon>
        <taxon>Pseudomonadota</taxon>
        <taxon>Alphaproteobacteria</taxon>
        <taxon>Rickettsiales</taxon>
        <taxon>Rickettsiaceae</taxon>
        <taxon>Rickettsieae</taxon>
        <taxon>Orientia</taxon>
    </lineage>
</organism>
<sequence length="381" mass="42561">MFKGTYYNSCSSASYDEEKIFILRLARSENVGPRTFFELIRLFGSAKTALQYAADFSLKGGKKRPIKTYTNLEALQEIELLEKINAHLLTYRDSEYSKLLLHIPDHPPVITYKGNIKLLNHIILAVVGSRNASLNGIVFTKNIVKNLIDNKIIVVSGLARGIDTAAHQSALPHTIAVIAGGIDHIYPQENIDLYHKIANEGLILAELPINSPPLSKHFPQRNRIIAGISYGTLVIEASLRSGSLITARLALEYNRELFAVPGFPYDPRYQGTNQLLKNGAYLVENIDDIIEQLPAYNLDHNSNCYDQENLEQYTSTYKPTIISNVQRETVKNMLSSVPLDIEVIVKQTELPTSVVNIIILELELAGIVVRCSGNKIVLLYN</sequence>